<evidence type="ECO:0000313" key="2">
    <source>
        <dbReference type="EMBL" id="AAU93322.1"/>
    </source>
</evidence>
<feature type="compositionally biased region" description="Low complexity" evidence="1">
    <location>
        <begin position="302"/>
        <end position="313"/>
    </location>
</feature>
<feature type="compositionally biased region" description="Basic residues" evidence="1">
    <location>
        <begin position="291"/>
        <end position="301"/>
    </location>
</feature>
<sequence>MNTLRTRGARTSAFDYTSSRAVKKRRLLAGVRCHERFYNLLTRGSQQINAGRPGAAAARPLVRALGAAVDCRREIIKTGVICEIDLGPRRPDCVIYVRRASPVPHLLFLVELKSCLHTRDMATRTKALQRQEGLGQLRDARACLGRLTPPGPEPLLICPVLIFVAQKGLRILAVQRLPTVAASVHFDRLLRVLLGRSCYHVRTAPGSPLDARSQRSGARGVAQPAKPAAPSKLPSIPRSRSNPRSAGPRRSLAGQRRAARPKVRGAGSHGTAGGKHFDHRSGSNNAAGRAGRGRFKNRRGPGSRAGGRALPAN</sequence>
<accession>Q5ZR73</accession>
<evidence type="ECO:0000256" key="1">
    <source>
        <dbReference type="SAM" id="MobiDB-lite"/>
    </source>
</evidence>
<protein>
    <submittedName>
        <fullName evidence="2">Membrane-associated protein</fullName>
    </submittedName>
</protein>
<gene>
    <name evidence="2" type="primary">UL24</name>
</gene>
<proteinExistence type="predicted"/>
<feature type="region of interest" description="Disordered" evidence="1">
    <location>
        <begin position="204"/>
        <end position="313"/>
    </location>
</feature>
<dbReference type="GeneID" id="26633665"/>
<dbReference type="OrthoDB" id="20832at10239"/>
<dbReference type="InterPro" id="IPR002580">
    <property type="entry name" value="Herpes_UL24"/>
</dbReference>
<dbReference type="KEGG" id="vg:26633665"/>
<dbReference type="Pfam" id="PF01646">
    <property type="entry name" value="Herpes_UL24"/>
    <property type="match status" value="1"/>
</dbReference>
<name>Q5ZR73_9ALPH</name>
<dbReference type="RefSeq" id="YP_009207084.1">
    <property type="nucleotide sequence ID" value="NC_028891.1"/>
</dbReference>
<organism evidence="2 3">
    <name type="scientific">Hawaiian green turtle herpesvirus</name>
    <dbReference type="NCBI Taxonomy" id="70564"/>
    <lineage>
        <taxon>Viruses</taxon>
        <taxon>Duplodnaviria</taxon>
        <taxon>Heunggongvirae</taxon>
        <taxon>Peploviricota</taxon>
        <taxon>Herviviricetes</taxon>
        <taxon>Herpesvirales</taxon>
        <taxon>Orthoherpesviridae</taxon>
        <taxon>Alphaherpesvirinae</taxon>
        <taxon>Scutavirus</taxon>
        <taxon>Scutavirus chelonidalpha5</taxon>
        <taxon>Green turtle herpesvirus</taxon>
    </lineage>
</organism>
<dbReference type="EMBL" id="AF035003">
    <property type="protein sequence ID" value="AAU93322.1"/>
    <property type="molecule type" value="Genomic_DNA"/>
</dbReference>
<dbReference type="Proteomes" id="UP000242799">
    <property type="component" value="Segment"/>
</dbReference>
<feature type="compositionally biased region" description="Low complexity" evidence="1">
    <location>
        <begin position="222"/>
        <end position="245"/>
    </location>
</feature>
<reference evidence="2 3" key="1">
    <citation type="journal article" date="1998" name="Virology">
        <title>Three closely related herpesviruses are associated with fibropapillomatosis in marine turtles.</title>
        <authorList>
            <person name="Quackenbush S.L."/>
            <person name="Work T.M."/>
            <person name="Balazs G.H."/>
            <person name="Casey R.N."/>
            <person name="Rovnak J."/>
            <person name="Chaves A."/>
            <person name="duToit L."/>
            <person name="Baines J.D."/>
            <person name="Parrish C.R."/>
            <person name="Bowser P.R."/>
            <person name="Casey J.W."/>
        </authorList>
    </citation>
    <scope>NUCLEOTIDE SEQUENCE [LARGE SCALE GENOMIC DNA]</scope>
</reference>
<evidence type="ECO:0000313" key="3">
    <source>
        <dbReference type="Proteomes" id="UP000242799"/>
    </source>
</evidence>